<reference evidence="2 3" key="1">
    <citation type="submission" date="2019-05" db="EMBL/GenBank/DDBJ databases">
        <title>Emergence of the Ug99 lineage of the wheat stem rust pathogen through somatic hybridization.</title>
        <authorList>
            <person name="Li F."/>
            <person name="Upadhyaya N.M."/>
            <person name="Sperschneider J."/>
            <person name="Matny O."/>
            <person name="Nguyen-Phuc H."/>
            <person name="Mago R."/>
            <person name="Raley C."/>
            <person name="Miller M.E."/>
            <person name="Silverstein K.A.T."/>
            <person name="Henningsen E."/>
            <person name="Hirsch C.D."/>
            <person name="Visser B."/>
            <person name="Pretorius Z.A."/>
            <person name="Steffenson B.J."/>
            <person name="Schwessinger B."/>
            <person name="Dodds P.N."/>
            <person name="Figueroa M."/>
        </authorList>
    </citation>
    <scope>NUCLEOTIDE SEQUENCE [LARGE SCALE GENOMIC DNA]</scope>
    <source>
        <strain evidence="2">21-0</strain>
    </source>
</reference>
<sequence length="94" mass="11025">MQIFLFLLGLLLSREAIAAPAAPVKALVLEHRALLWYIHLQLGRVSSKSDHPLDLLFFNLTSHTQDYLYILTVASLYYYELLAQFWDLGKYYYR</sequence>
<evidence type="ECO:0000256" key="1">
    <source>
        <dbReference type="SAM" id="SignalP"/>
    </source>
</evidence>
<gene>
    <name evidence="2" type="ORF">PGT21_004219</name>
</gene>
<accession>A0A5B0PIZ4</accession>
<keyword evidence="3" id="KW-1185">Reference proteome</keyword>
<comment type="caution">
    <text evidence="2">The sequence shown here is derived from an EMBL/GenBank/DDBJ whole genome shotgun (WGS) entry which is preliminary data.</text>
</comment>
<name>A0A5B0PIZ4_PUCGR</name>
<dbReference type="Proteomes" id="UP000324748">
    <property type="component" value="Unassembled WGS sequence"/>
</dbReference>
<feature type="signal peptide" evidence="1">
    <location>
        <begin position="1"/>
        <end position="18"/>
    </location>
</feature>
<keyword evidence="1" id="KW-0732">Signal</keyword>
<protein>
    <submittedName>
        <fullName evidence="2">Uncharacterized protein</fullName>
    </submittedName>
</protein>
<dbReference type="EMBL" id="VSWC01000053">
    <property type="protein sequence ID" value="KAA1101006.1"/>
    <property type="molecule type" value="Genomic_DNA"/>
</dbReference>
<feature type="chain" id="PRO_5022839174" evidence="1">
    <location>
        <begin position="19"/>
        <end position="94"/>
    </location>
</feature>
<proteinExistence type="predicted"/>
<organism evidence="2 3">
    <name type="scientific">Puccinia graminis f. sp. tritici</name>
    <dbReference type="NCBI Taxonomy" id="56615"/>
    <lineage>
        <taxon>Eukaryota</taxon>
        <taxon>Fungi</taxon>
        <taxon>Dikarya</taxon>
        <taxon>Basidiomycota</taxon>
        <taxon>Pucciniomycotina</taxon>
        <taxon>Pucciniomycetes</taxon>
        <taxon>Pucciniales</taxon>
        <taxon>Pucciniaceae</taxon>
        <taxon>Puccinia</taxon>
    </lineage>
</organism>
<evidence type="ECO:0000313" key="3">
    <source>
        <dbReference type="Proteomes" id="UP000324748"/>
    </source>
</evidence>
<evidence type="ECO:0000313" key="2">
    <source>
        <dbReference type="EMBL" id="KAA1101006.1"/>
    </source>
</evidence>
<dbReference type="AlphaFoldDB" id="A0A5B0PIZ4"/>